<organism evidence="1 2">
    <name type="scientific">Mytilus edulis</name>
    <name type="common">Blue mussel</name>
    <dbReference type="NCBI Taxonomy" id="6550"/>
    <lineage>
        <taxon>Eukaryota</taxon>
        <taxon>Metazoa</taxon>
        <taxon>Spiralia</taxon>
        <taxon>Lophotrochozoa</taxon>
        <taxon>Mollusca</taxon>
        <taxon>Bivalvia</taxon>
        <taxon>Autobranchia</taxon>
        <taxon>Pteriomorphia</taxon>
        <taxon>Mytilida</taxon>
        <taxon>Mytiloidea</taxon>
        <taxon>Mytilidae</taxon>
        <taxon>Mytilinae</taxon>
        <taxon>Mytilus</taxon>
    </lineage>
</organism>
<accession>A0A8S3S4K8</accession>
<gene>
    <name evidence="1" type="ORF">MEDL_29782</name>
</gene>
<proteinExistence type="predicted"/>
<evidence type="ECO:0000313" key="1">
    <source>
        <dbReference type="EMBL" id="CAG2216035.1"/>
    </source>
</evidence>
<reference evidence="1" key="1">
    <citation type="submission" date="2021-03" db="EMBL/GenBank/DDBJ databases">
        <authorList>
            <person name="Bekaert M."/>
        </authorList>
    </citation>
    <scope>NUCLEOTIDE SEQUENCE</scope>
</reference>
<evidence type="ECO:0000313" key="2">
    <source>
        <dbReference type="Proteomes" id="UP000683360"/>
    </source>
</evidence>
<name>A0A8S3S4K8_MYTED</name>
<dbReference type="AlphaFoldDB" id="A0A8S3S4K8"/>
<dbReference type="Proteomes" id="UP000683360">
    <property type="component" value="Unassembled WGS sequence"/>
</dbReference>
<dbReference type="EMBL" id="CAJPWZ010001464">
    <property type="protein sequence ID" value="CAG2216035.1"/>
    <property type="molecule type" value="Genomic_DNA"/>
</dbReference>
<sequence length="167" mass="19148">MFTNQFTCSQRSIKTNTCTSFKTDSQGPILKNRGNALLQKFNIERPRRIPAVDMSPTPHVFPDIVDCILINGRIVLTDYYNSKLLIHNIEGHDNRTIQLKEKPRYLSIIRDDCIAVSYIKHIELDSGRVDNIDIIDVDNGLEKTIENVWEVGCITHQDGMLSSMEER</sequence>
<protein>
    <submittedName>
        <fullName evidence="1">Uncharacterized protein</fullName>
    </submittedName>
</protein>
<comment type="caution">
    <text evidence="1">The sequence shown here is derived from an EMBL/GenBank/DDBJ whole genome shotgun (WGS) entry which is preliminary data.</text>
</comment>
<keyword evidence="2" id="KW-1185">Reference proteome</keyword>